<dbReference type="InterPro" id="IPR025997">
    <property type="entry name" value="SBP_2_dom"/>
</dbReference>
<evidence type="ECO:0000256" key="2">
    <source>
        <dbReference type="ARBA" id="ARBA00007639"/>
    </source>
</evidence>
<dbReference type="Proteomes" id="UP001321486">
    <property type="component" value="Chromosome"/>
</dbReference>
<evidence type="ECO:0000313" key="5">
    <source>
        <dbReference type="EMBL" id="BDZ49332.1"/>
    </source>
</evidence>
<feature type="domain" description="Periplasmic binding protein" evidence="4">
    <location>
        <begin position="3"/>
        <end position="252"/>
    </location>
</feature>
<reference evidence="6" key="1">
    <citation type="journal article" date="2019" name="Int. J. Syst. Evol. Microbiol.">
        <title>The Global Catalogue of Microorganisms (GCM) 10K type strain sequencing project: providing services to taxonomists for standard genome sequencing and annotation.</title>
        <authorList>
            <consortium name="The Broad Institute Genomics Platform"/>
            <consortium name="The Broad Institute Genome Sequencing Center for Infectious Disease"/>
            <person name="Wu L."/>
            <person name="Ma J."/>
        </authorList>
    </citation>
    <scope>NUCLEOTIDE SEQUENCE [LARGE SCALE GENOMIC DNA]</scope>
    <source>
        <strain evidence="6">NBRC 108728</strain>
    </source>
</reference>
<dbReference type="Gene3D" id="3.40.50.2300">
    <property type="match status" value="2"/>
</dbReference>
<dbReference type="InterPro" id="IPR028082">
    <property type="entry name" value="Peripla_BP_I"/>
</dbReference>
<evidence type="ECO:0000256" key="1">
    <source>
        <dbReference type="ARBA" id="ARBA00004196"/>
    </source>
</evidence>
<keyword evidence="3" id="KW-0732">Signal</keyword>
<comment type="subcellular location">
    <subcellularLocation>
        <location evidence="1">Cell envelope</location>
    </subcellularLocation>
</comment>
<dbReference type="Pfam" id="PF13407">
    <property type="entry name" value="Peripla_BP_4"/>
    <property type="match status" value="1"/>
</dbReference>
<sequence>MKTTNAYYSAMTTGINKMDKSKFDLLGVVAPGDGTDAQAQITAIQGMLTRGANALVVAPIGPQVEPVLDQAVSEGVKVVLVDNDLPGWKKLSSYVGTDNYAGGKRGGEYLAKELDGKGSVAVMSGVPGVPALQDRVDGMLAGLKGTDIKVVKTLSTDCDQTKGVNVMQAIGSSDPDVDAIYSACGPPVLGAIEARSKTNVFKKNLLIVGFDGLPDEAKAILAGTETASVAQFPQKMGTTAVTTAAAAASGKKVKAVIDTGTVIVTKATAQTFTKFQ</sequence>
<gene>
    <name evidence="5" type="ORF">GCM10025867_15730</name>
</gene>
<dbReference type="RefSeq" id="WP_286346143.1">
    <property type="nucleotide sequence ID" value="NZ_AP027732.1"/>
</dbReference>
<protein>
    <recommendedName>
        <fullName evidence="4">Periplasmic binding protein domain-containing protein</fullName>
    </recommendedName>
</protein>
<evidence type="ECO:0000313" key="6">
    <source>
        <dbReference type="Proteomes" id="UP001321486"/>
    </source>
</evidence>
<proteinExistence type="inferred from homology"/>
<dbReference type="EMBL" id="AP027732">
    <property type="protein sequence ID" value="BDZ49332.1"/>
    <property type="molecule type" value="Genomic_DNA"/>
</dbReference>
<accession>A0ABN6XWD4</accession>
<name>A0ABN6XWD4_9MICO</name>
<dbReference type="PANTHER" id="PTHR46847">
    <property type="entry name" value="D-ALLOSE-BINDING PERIPLASMIC PROTEIN-RELATED"/>
    <property type="match status" value="1"/>
</dbReference>
<dbReference type="CDD" id="cd01536">
    <property type="entry name" value="PBP1_ABC_sugar_binding-like"/>
    <property type="match status" value="1"/>
</dbReference>
<keyword evidence="6" id="KW-1185">Reference proteome</keyword>
<organism evidence="5 6">
    <name type="scientific">Frondihabitans sucicola</name>
    <dbReference type="NCBI Taxonomy" id="1268041"/>
    <lineage>
        <taxon>Bacteria</taxon>
        <taxon>Bacillati</taxon>
        <taxon>Actinomycetota</taxon>
        <taxon>Actinomycetes</taxon>
        <taxon>Micrococcales</taxon>
        <taxon>Microbacteriaceae</taxon>
        <taxon>Frondihabitans</taxon>
    </lineage>
</organism>
<dbReference type="PANTHER" id="PTHR46847:SF1">
    <property type="entry name" value="D-ALLOSE-BINDING PERIPLASMIC PROTEIN-RELATED"/>
    <property type="match status" value="1"/>
</dbReference>
<evidence type="ECO:0000256" key="3">
    <source>
        <dbReference type="ARBA" id="ARBA00022729"/>
    </source>
</evidence>
<comment type="similarity">
    <text evidence="2">Belongs to the bacterial solute-binding protein 2 family.</text>
</comment>
<dbReference type="SUPFAM" id="SSF53822">
    <property type="entry name" value="Periplasmic binding protein-like I"/>
    <property type="match status" value="1"/>
</dbReference>
<evidence type="ECO:0000259" key="4">
    <source>
        <dbReference type="Pfam" id="PF13407"/>
    </source>
</evidence>